<keyword evidence="5 6" id="KW-0408">Iron</keyword>
<dbReference type="InterPro" id="IPR018527">
    <property type="entry name" value="Rubredoxin_Fe_BS"/>
</dbReference>
<gene>
    <name evidence="8" type="ordered locus">Mpe_B0603</name>
</gene>
<sequence length="63" mass="7096">MALKYKCPICEYVYDEQKGDQSEGFPPGTRWASIPDSWACPICAVREKPDFVALSDEKNEGKP</sequence>
<dbReference type="InterPro" id="IPR050526">
    <property type="entry name" value="Rubredoxin_ET"/>
</dbReference>
<keyword evidence="3 6" id="KW-0479">Metal-binding</keyword>
<dbReference type="RefSeq" id="WP_011831913.1">
    <property type="nucleotide sequence ID" value="NC_008826.1"/>
</dbReference>
<dbReference type="Gene3D" id="2.20.28.10">
    <property type="match status" value="1"/>
</dbReference>
<comment type="cofactor">
    <cofactor evidence="1 6">
        <name>Fe(3+)</name>
        <dbReference type="ChEBI" id="CHEBI:29034"/>
    </cofactor>
</comment>
<evidence type="ECO:0000256" key="4">
    <source>
        <dbReference type="ARBA" id="ARBA00022982"/>
    </source>
</evidence>
<dbReference type="HOGENOM" id="CLU_128747_3_0_4"/>
<protein>
    <recommendedName>
        <fullName evidence="6">Rubredoxin</fullName>
    </recommendedName>
</protein>
<proteinExistence type="inferred from homology"/>
<dbReference type="Pfam" id="PF00301">
    <property type="entry name" value="Rubredoxin"/>
    <property type="match status" value="1"/>
</dbReference>
<dbReference type="KEGG" id="mpt:Mpe_B0603"/>
<organism evidence="8 9">
    <name type="scientific">Methylibium petroleiphilum (strain ATCC BAA-1232 / LMG 22953 / PM1)</name>
    <dbReference type="NCBI Taxonomy" id="420662"/>
    <lineage>
        <taxon>Bacteria</taxon>
        <taxon>Pseudomonadati</taxon>
        <taxon>Pseudomonadota</taxon>
        <taxon>Betaproteobacteria</taxon>
        <taxon>Burkholderiales</taxon>
        <taxon>Sphaerotilaceae</taxon>
        <taxon>Methylibium</taxon>
    </lineage>
</organism>
<evidence type="ECO:0000256" key="3">
    <source>
        <dbReference type="ARBA" id="ARBA00022723"/>
    </source>
</evidence>
<evidence type="ECO:0000313" key="8">
    <source>
        <dbReference type="EMBL" id="ABM97367.1"/>
    </source>
</evidence>
<geneLocation type="plasmid" evidence="8 9">
    <name>RPME01</name>
</geneLocation>
<comment type="similarity">
    <text evidence="6">Belongs to the rubredoxin family.</text>
</comment>
<dbReference type="PANTHER" id="PTHR47627">
    <property type="entry name" value="RUBREDOXIN"/>
    <property type="match status" value="1"/>
</dbReference>
<evidence type="ECO:0000259" key="7">
    <source>
        <dbReference type="PROSITE" id="PS50903"/>
    </source>
</evidence>
<dbReference type="GO" id="GO:0043448">
    <property type="term" value="P:alkane catabolic process"/>
    <property type="evidence" value="ECO:0007669"/>
    <property type="project" value="TreeGrafter"/>
</dbReference>
<dbReference type="eggNOG" id="COG1773">
    <property type="taxonomic scope" value="Bacteria"/>
</dbReference>
<dbReference type="AlphaFoldDB" id="A2SP78"/>
<dbReference type="GO" id="GO:0005506">
    <property type="term" value="F:iron ion binding"/>
    <property type="evidence" value="ECO:0007669"/>
    <property type="project" value="UniProtKB-UniRule"/>
</dbReference>
<keyword evidence="9" id="KW-1185">Reference proteome</keyword>
<dbReference type="CDD" id="cd00730">
    <property type="entry name" value="rubredoxin"/>
    <property type="match status" value="1"/>
</dbReference>
<evidence type="ECO:0000256" key="6">
    <source>
        <dbReference type="RuleBase" id="RU003820"/>
    </source>
</evidence>
<accession>A2SP78</accession>
<feature type="domain" description="Rubredoxin-like" evidence="7">
    <location>
        <begin position="2"/>
        <end position="54"/>
    </location>
</feature>
<evidence type="ECO:0000256" key="1">
    <source>
        <dbReference type="ARBA" id="ARBA00001965"/>
    </source>
</evidence>
<evidence type="ECO:0000256" key="5">
    <source>
        <dbReference type="ARBA" id="ARBA00023004"/>
    </source>
</evidence>
<dbReference type="PRINTS" id="PR00163">
    <property type="entry name" value="RUBREDOXIN"/>
</dbReference>
<dbReference type="InterPro" id="IPR024934">
    <property type="entry name" value="Rubredoxin-like_dom"/>
</dbReference>
<dbReference type="SUPFAM" id="SSF57802">
    <property type="entry name" value="Rubredoxin-like"/>
    <property type="match status" value="1"/>
</dbReference>
<dbReference type="GO" id="GO:0009055">
    <property type="term" value="F:electron transfer activity"/>
    <property type="evidence" value="ECO:0007669"/>
    <property type="project" value="TreeGrafter"/>
</dbReference>
<dbReference type="PROSITE" id="PS50903">
    <property type="entry name" value="RUBREDOXIN_LIKE"/>
    <property type="match status" value="1"/>
</dbReference>
<dbReference type="PANTHER" id="PTHR47627:SF1">
    <property type="entry name" value="RUBREDOXIN-1-RELATED"/>
    <property type="match status" value="1"/>
</dbReference>
<dbReference type="EMBL" id="CP000556">
    <property type="protein sequence ID" value="ABM97367.1"/>
    <property type="molecule type" value="Genomic_DNA"/>
</dbReference>
<keyword evidence="4 6" id="KW-0249">Electron transport</keyword>
<reference evidence="8 9" key="1">
    <citation type="journal article" date="2007" name="J. Bacteriol.">
        <title>Whole-genome analysis of the methyl tert-butyl ether-degrading beta-proteobacterium Methylibium petroleiphilum PM1.</title>
        <authorList>
            <person name="Kane S.R."/>
            <person name="Chakicherla A.Y."/>
            <person name="Chain P.S.G."/>
            <person name="Schmidt R."/>
            <person name="Shin M.W."/>
            <person name="Legler T.C."/>
            <person name="Scow K.M."/>
            <person name="Larimer F.W."/>
            <person name="Lucas S.M."/>
            <person name="Richardson P.M."/>
            <person name="Hristova K.R."/>
        </authorList>
    </citation>
    <scope>NUCLEOTIDE SEQUENCE [LARGE SCALE GENOMIC DNA]</scope>
    <source>
        <strain evidence="9">ATCC BAA-1232 / LMG 22953 / PM1</strain>
        <plasmid evidence="8 9">RPME01</plasmid>
    </source>
</reference>
<evidence type="ECO:0000313" key="9">
    <source>
        <dbReference type="Proteomes" id="UP000000366"/>
    </source>
</evidence>
<evidence type="ECO:0000256" key="2">
    <source>
        <dbReference type="ARBA" id="ARBA00022448"/>
    </source>
</evidence>
<dbReference type="InterPro" id="IPR024935">
    <property type="entry name" value="Rubredoxin_dom"/>
</dbReference>
<name>A2SP78_METPP</name>
<keyword evidence="8" id="KW-0614">Plasmid</keyword>
<keyword evidence="2" id="KW-0813">Transport</keyword>
<dbReference type="PROSITE" id="PS00202">
    <property type="entry name" value="RUBREDOXIN"/>
    <property type="match status" value="1"/>
</dbReference>
<dbReference type="Proteomes" id="UP000000366">
    <property type="component" value="Plasmid RPME01"/>
</dbReference>